<reference evidence="1" key="1">
    <citation type="submission" date="2022-08" db="EMBL/GenBank/DDBJ databases">
        <authorList>
            <consortium name="DOE Joint Genome Institute"/>
            <person name="Min B."/>
            <person name="Riley R."/>
            <person name="Sierra-Patev S."/>
            <person name="Naranjo-Ortiz M."/>
            <person name="Looney B."/>
            <person name="Konkel Z."/>
            <person name="Slot J.C."/>
            <person name="Sakamoto Y."/>
            <person name="Steenwyk J.L."/>
            <person name="Rokas A."/>
            <person name="Carro J."/>
            <person name="Camarero S."/>
            <person name="Ferreira P."/>
            <person name="Molpeceres G."/>
            <person name="Ruiz-Duenas F.J."/>
            <person name="Serrano A."/>
            <person name="Henrissat B."/>
            <person name="Drula E."/>
            <person name="Hughes K.W."/>
            <person name="Mata J.L."/>
            <person name="Ishikawa N.K."/>
            <person name="Vargas-Isla R."/>
            <person name="Ushijima S."/>
            <person name="Smith C.A."/>
            <person name="Ahrendt S."/>
            <person name="Andreopoulos W."/>
            <person name="He G."/>
            <person name="Labutti K."/>
            <person name="Lipzen A."/>
            <person name="Ng V."/>
            <person name="Sandor L."/>
            <person name="Barry K."/>
            <person name="Martinez A.T."/>
            <person name="Xiao Y."/>
            <person name="Gibbons J.G."/>
            <person name="Terashima K."/>
            <person name="Hibbett D.S."/>
            <person name="Grigoriev I.V."/>
        </authorList>
    </citation>
    <scope>NUCLEOTIDE SEQUENCE</scope>
    <source>
        <strain evidence="1">Sp2 HRB7682 ss15</strain>
    </source>
</reference>
<organism evidence="1 2">
    <name type="scientific">Lentinula lateritia</name>
    <dbReference type="NCBI Taxonomy" id="40482"/>
    <lineage>
        <taxon>Eukaryota</taxon>
        <taxon>Fungi</taxon>
        <taxon>Dikarya</taxon>
        <taxon>Basidiomycota</taxon>
        <taxon>Agaricomycotina</taxon>
        <taxon>Agaricomycetes</taxon>
        <taxon>Agaricomycetidae</taxon>
        <taxon>Agaricales</taxon>
        <taxon>Marasmiineae</taxon>
        <taxon>Omphalotaceae</taxon>
        <taxon>Lentinula</taxon>
    </lineage>
</organism>
<name>A0A9W9AB17_9AGAR</name>
<accession>A0A9W9AB17</accession>
<sequence length="190" mass="21213">MRLGMLGKSAAGAQGKLEVIFTILFALASCMMVTFQTCMCYSPPPSTSKCVSDMLGKSEVTPPGDTHKLNNQQQIERFMFQDRLDHPPVSLLWYSPSHRERVKPESSAGHLARMQTLIAFLCGGVRRFGRASSMNSLHLGLGFRVEYTGYFVDLHLIISTISIDTNWGSVQVVGLMVIRVWLGREVEEKE</sequence>
<evidence type="ECO:0000313" key="1">
    <source>
        <dbReference type="EMBL" id="KAJ4478715.1"/>
    </source>
</evidence>
<proteinExistence type="predicted"/>
<evidence type="ECO:0000313" key="2">
    <source>
        <dbReference type="Proteomes" id="UP001150238"/>
    </source>
</evidence>
<reference evidence="1" key="2">
    <citation type="journal article" date="2023" name="Proc. Natl. Acad. Sci. U.S.A.">
        <title>A global phylogenomic analysis of the shiitake genus Lentinula.</title>
        <authorList>
            <person name="Sierra-Patev S."/>
            <person name="Min B."/>
            <person name="Naranjo-Ortiz M."/>
            <person name="Looney B."/>
            <person name="Konkel Z."/>
            <person name="Slot J.C."/>
            <person name="Sakamoto Y."/>
            <person name="Steenwyk J.L."/>
            <person name="Rokas A."/>
            <person name="Carro J."/>
            <person name="Camarero S."/>
            <person name="Ferreira P."/>
            <person name="Molpeceres G."/>
            <person name="Ruiz-Duenas F.J."/>
            <person name="Serrano A."/>
            <person name="Henrissat B."/>
            <person name="Drula E."/>
            <person name="Hughes K.W."/>
            <person name="Mata J.L."/>
            <person name="Ishikawa N.K."/>
            <person name="Vargas-Isla R."/>
            <person name="Ushijima S."/>
            <person name="Smith C.A."/>
            <person name="Donoghue J."/>
            <person name="Ahrendt S."/>
            <person name="Andreopoulos W."/>
            <person name="He G."/>
            <person name="LaButti K."/>
            <person name="Lipzen A."/>
            <person name="Ng V."/>
            <person name="Riley R."/>
            <person name="Sandor L."/>
            <person name="Barry K."/>
            <person name="Martinez A.T."/>
            <person name="Xiao Y."/>
            <person name="Gibbons J.G."/>
            <person name="Terashima K."/>
            <person name="Grigoriev I.V."/>
            <person name="Hibbett D."/>
        </authorList>
    </citation>
    <scope>NUCLEOTIDE SEQUENCE</scope>
    <source>
        <strain evidence="1">Sp2 HRB7682 ss15</strain>
    </source>
</reference>
<comment type="caution">
    <text evidence="1">The sequence shown here is derived from an EMBL/GenBank/DDBJ whole genome shotgun (WGS) entry which is preliminary data.</text>
</comment>
<protein>
    <submittedName>
        <fullName evidence="1">Uncharacterized protein</fullName>
    </submittedName>
</protein>
<feature type="non-terminal residue" evidence="1">
    <location>
        <position position="190"/>
    </location>
</feature>
<dbReference type="AlphaFoldDB" id="A0A9W9AB17"/>
<dbReference type="EMBL" id="JANVFS010000017">
    <property type="protein sequence ID" value="KAJ4478715.1"/>
    <property type="molecule type" value="Genomic_DNA"/>
</dbReference>
<gene>
    <name evidence="1" type="ORF">C8J55DRAFT_549770</name>
</gene>
<dbReference type="PROSITE" id="PS51257">
    <property type="entry name" value="PROKAR_LIPOPROTEIN"/>
    <property type="match status" value="1"/>
</dbReference>
<dbReference type="Proteomes" id="UP001150238">
    <property type="component" value="Unassembled WGS sequence"/>
</dbReference>